<feature type="compositionally biased region" description="Low complexity" evidence="4">
    <location>
        <begin position="446"/>
        <end position="459"/>
    </location>
</feature>
<feature type="compositionally biased region" description="Polar residues" evidence="4">
    <location>
        <begin position="430"/>
        <end position="445"/>
    </location>
</feature>
<feature type="compositionally biased region" description="Basic and acidic residues" evidence="4">
    <location>
        <begin position="243"/>
        <end position="259"/>
    </location>
</feature>
<feature type="compositionally biased region" description="Polar residues" evidence="4">
    <location>
        <begin position="1640"/>
        <end position="1654"/>
    </location>
</feature>
<dbReference type="CDD" id="cd17745">
    <property type="entry name" value="BRCT_p53bp1_rpt1"/>
    <property type="match status" value="1"/>
</dbReference>
<feature type="compositionally biased region" description="Basic and acidic residues" evidence="4">
    <location>
        <begin position="357"/>
        <end position="367"/>
    </location>
</feature>
<dbReference type="EMBL" id="CALNXI010000836">
    <property type="protein sequence ID" value="CAH3142418.1"/>
    <property type="molecule type" value="Genomic_DNA"/>
</dbReference>
<dbReference type="InterPro" id="IPR047252">
    <property type="entry name" value="TP53BP1-like"/>
</dbReference>
<feature type="compositionally biased region" description="Polar residues" evidence="4">
    <location>
        <begin position="407"/>
        <end position="421"/>
    </location>
</feature>
<dbReference type="InterPro" id="IPR047249">
    <property type="entry name" value="BRCT_p53bp1-like_rpt1"/>
</dbReference>
<feature type="compositionally biased region" description="Gly residues" evidence="4">
    <location>
        <begin position="103"/>
        <end position="129"/>
    </location>
</feature>
<accession>A0ABN8PJB2</accession>
<feature type="region of interest" description="Disordered" evidence="4">
    <location>
        <begin position="899"/>
        <end position="923"/>
    </location>
</feature>
<gene>
    <name evidence="6" type="ORF">PEVE_00042477</name>
</gene>
<dbReference type="Proteomes" id="UP001159427">
    <property type="component" value="Unassembled WGS sequence"/>
</dbReference>
<evidence type="ECO:0000256" key="4">
    <source>
        <dbReference type="SAM" id="MobiDB-lite"/>
    </source>
</evidence>
<feature type="region of interest" description="Disordered" evidence="4">
    <location>
        <begin position="773"/>
        <end position="848"/>
    </location>
</feature>
<feature type="compositionally biased region" description="Low complexity" evidence="4">
    <location>
        <begin position="1155"/>
        <end position="1164"/>
    </location>
</feature>
<feature type="compositionally biased region" description="Polar residues" evidence="4">
    <location>
        <begin position="1107"/>
        <end position="1128"/>
    </location>
</feature>
<dbReference type="InterPro" id="IPR036420">
    <property type="entry name" value="BRCT_dom_sf"/>
</dbReference>
<feature type="compositionally biased region" description="Low complexity" evidence="4">
    <location>
        <begin position="681"/>
        <end position="700"/>
    </location>
</feature>
<evidence type="ECO:0000256" key="2">
    <source>
        <dbReference type="ARBA" id="ARBA00022763"/>
    </source>
</evidence>
<comment type="caution">
    <text evidence="6">The sequence shown here is derived from an EMBL/GenBank/DDBJ whole genome shotgun (WGS) entry which is preliminary data.</text>
</comment>
<feature type="compositionally biased region" description="Basic and acidic residues" evidence="4">
    <location>
        <begin position="535"/>
        <end position="551"/>
    </location>
</feature>
<dbReference type="PANTHER" id="PTHR15321">
    <property type="entry name" value="TUMOR SUPPRESSOR P53-BINDING PROTEIN 1"/>
    <property type="match status" value="1"/>
</dbReference>
<comment type="subcellular location">
    <subcellularLocation>
        <location evidence="1">Nucleus</location>
    </subcellularLocation>
</comment>
<dbReference type="SMART" id="SM00292">
    <property type="entry name" value="BRCT"/>
    <property type="match status" value="2"/>
</dbReference>
<feature type="compositionally biased region" description="Basic and acidic residues" evidence="4">
    <location>
        <begin position="1300"/>
        <end position="1327"/>
    </location>
</feature>
<dbReference type="Gene3D" id="2.30.30.140">
    <property type="match status" value="1"/>
</dbReference>
<feature type="compositionally biased region" description="Low complexity" evidence="4">
    <location>
        <begin position="311"/>
        <end position="324"/>
    </location>
</feature>
<dbReference type="InterPro" id="IPR002999">
    <property type="entry name" value="Tudor"/>
</dbReference>
<feature type="compositionally biased region" description="Basic and acidic residues" evidence="4">
    <location>
        <begin position="1446"/>
        <end position="1460"/>
    </location>
</feature>
<dbReference type="InterPro" id="IPR015125">
    <property type="entry name" value="53-BP1_Tudor"/>
</dbReference>
<dbReference type="SUPFAM" id="SSF52113">
    <property type="entry name" value="BRCT domain"/>
    <property type="match status" value="2"/>
</dbReference>
<feature type="compositionally biased region" description="Polar residues" evidence="4">
    <location>
        <begin position="208"/>
        <end position="217"/>
    </location>
</feature>
<feature type="compositionally biased region" description="Basic and acidic residues" evidence="4">
    <location>
        <begin position="941"/>
        <end position="954"/>
    </location>
</feature>
<dbReference type="InterPro" id="IPR014722">
    <property type="entry name" value="Rib_uL2_dom2"/>
</dbReference>
<feature type="compositionally biased region" description="Acidic residues" evidence="4">
    <location>
        <begin position="130"/>
        <end position="147"/>
    </location>
</feature>
<keyword evidence="7" id="KW-1185">Reference proteome</keyword>
<dbReference type="Gene3D" id="2.30.30.30">
    <property type="match status" value="1"/>
</dbReference>
<feature type="compositionally biased region" description="Basic and acidic residues" evidence="4">
    <location>
        <begin position="900"/>
        <end position="912"/>
    </location>
</feature>
<feature type="compositionally biased region" description="Basic and acidic residues" evidence="4">
    <location>
        <begin position="1170"/>
        <end position="1194"/>
    </location>
</feature>
<dbReference type="InterPro" id="IPR001357">
    <property type="entry name" value="BRCT_dom"/>
</dbReference>
<feature type="compositionally biased region" description="Basic and acidic residues" evidence="4">
    <location>
        <begin position="1223"/>
        <end position="1233"/>
    </location>
</feature>
<evidence type="ECO:0000259" key="5">
    <source>
        <dbReference type="PROSITE" id="PS50172"/>
    </source>
</evidence>
<evidence type="ECO:0000313" key="7">
    <source>
        <dbReference type="Proteomes" id="UP001159427"/>
    </source>
</evidence>
<feature type="region of interest" description="Disordered" evidence="4">
    <location>
        <begin position="1368"/>
        <end position="1497"/>
    </location>
</feature>
<feature type="compositionally biased region" description="Low complexity" evidence="4">
    <location>
        <begin position="717"/>
        <end position="728"/>
    </location>
</feature>
<evidence type="ECO:0000256" key="3">
    <source>
        <dbReference type="ARBA" id="ARBA00023242"/>
    </source>
</evidence>
<evidence type="ECO:0000313" key="6">
    <source>
        <dbReference type="EMBL" id="CAH3142418.1"/>
    </source>
</evidence>
<dbReference type="SUPFAM" id="SSF63748">
    <property type="entry name" value="Tudor/PWWP/MBT"/>
    <property type="match status" value="1"/>
</dbReference>
<dbReference type="Pfam" id="PF09038">
    <property type="entry name" value="53-BP1_Tudor"/>
    <property type="match status" value="1"/>
</dbReference>
<keyword evidence="2" id="KW-0227">DNA damage</keyword>
<feature type="compositionally biased region" description="Low complexity" evidence="4">
    <location>
        <begin position="1749"/>
        <end position="1761"/>
    </location>
</feature>
<feature type="compositionally biased region" description="Basic and acidic residues" evidence="4">
    <location>
        <begin position="1666"/>
        <end position="1678"/>
    </location>
</feature>
<proteinExistence type="predicted"/>
<feature type="compositionally biased region" description="Basic and acidic residues" evidence="4">
    <location>
        <begin position="1081"/>
        <end position="1090"/>
    </location>
</feature>
<sequence>MEFSPEELDVSPPCFLVDNSQAEESQQVCRSDSDQHVSILKRLPVFAMSASICSTNESLRRHPVVRSRPTGSGGGEPGDSRGEQRNCGQEQVGGGGSRERGTDGGAGGNSGGAGGGYGGGDGGDDGGGGGDDDDGEGDDDHEDDSPPADEPSSSSSSDQMPSLVRPEAVTGSSQWKGQKFSVSELHAQHPAGSGTDSNLLSPGEVVQQGGNHSQASSGIVGEGAHDAADVHVVSGSGSLSEGSTEKVESPSEKLSEKKSTSSSSDGHKSGQGSSASSSSYHGDLSSLSSGGSMGPSPEVRKHLPLLSMLRTQSTSDTSSSSAGSKEGKVRATTSGYRIWSLEEIDEPEVCSSQEDMFAPHEVNKEQDQAQSDLSPDGSHILPPQHHSTPTDGHSSKGCHGHAHEKSLYQQVLTANQRTSTPVEGREFLQTPPSQGTPIEFQSLQFSGETSTKNTSSSTSEKVEPSPEERSSIPMLTPSSPTAVAEEGAASTRTKHGHEVTAKETSSSSSGKLSVSSEEQSSVSAPHVIPSSPRAAGDKKSSGTKQGHEVTAKETSSSSSGKLSLSLEEHSSVSAPNVIPSSPVDDKLEVKEKPSGKEEKSERPKRTIGDHEEKEGQSEMARAAAELVELFDLSQEKQAEKTTSHPVNIQQEMSVDDEVTLPRWQLVQNVPQEDVASKGKKSSSSTSSSSNSSSLEKPSSKNTIEDGSQPVEIQQWQSLISAVGSSSSSFHGQRMEATDNISTSKKEQHVQNVDMSFLESEEDPPLISKAVCPKETTQEDQSVSPSSLVIDPSNELNVTRKASEKGPLVAPGPTQPDMSDDMFRPSITQENAGPQHGVSDHPVDGPKQDDVIADESQEIVFSLHLTQSQSDMDSQAPFPASLPIEDNQEEVAITKVTSVVNDDKSAEQIEKEQISSLTKQDSNSQSILASLVRPIAVQEVPSVKDTHTVEDKEQATRPALPHVSSQQVEEKDDNDIEVVSGNDPLPSTEDVAPVEPVLADDSARLPLLTREDTIDVSRPELSTPEKPAPARKPIKSRLPATIFSETSSDSALSGGFHFSLPKEPLRPQVSTTPPPIRPAHHHTPDSEDRVSRRSIMPDAVLPVVSETPGMSSQAPPSSLVQARPQSLTISMPRHGSPLSDSENSEPVFRFHTAFPSVSPSRTSSSNVQIDSPERQRSIFSRAREAMAKGKKRDEVVDNDDDPFAFTAEDEHPGPLRKRARRSSPRSEGEKEFMQRGEQGQTRDIPIESAVWSTSFVEHCTTRSKRQEDSTEQENLHGTLSAKRGHPEGSSGSSESEEPEEPQSKRARREDDRLHVEEMPEKDSSEDVHYRQIIHTRTVTTVTTQVQRMVTVSIIDKGSGEVVEVLTYEEDDRPKVESEEKENEEVNEFVESSNVDGSRKMGTSKLLKQKDKKQQPRSSPRIKSKKSPVSAKAASKRPAEAEAASAKSGDDEARENIDHPQSADETASVIPAVTRQETVPVTEEEPALQRTSSSDSSLTPGTLVLAKWHDGYFYPGVVSTKQYKNGRYLVTFDDGNKRRAPRENIIRKDLLPAGQRVMAQGEQDDDYYEEGVIVGYYRDGEERGYEIQTRSGAISRFPRSKVILSEQQAAAILSSESSVNVTSGSSVSIGAHSLRLRKDESAGSSDLSTPNVTRSGSAAGKDTTLDTSSKDTSKSSSGDKRRGKKPLPRASPKGKASKDNDVTPKSTHKSATHKAKAQLRRAGHRIGVESETSSDEQTAQTSKRRQVRRGLSASYASKSPLKSSSDEPGAVTRSSPRKQMVTNEDDDTETAISPLPTNRNVFAGFAFLVTGGLRDRTEPDESDSESERIEFNRDIIKRQIEAGGGVVLSAFPQSQISGAECFLISDRHQRTQKYFQSLASGIPCVSHMWINDCCSSNKRLDYKRYLLPAGESLEAEGEIVECRPRRNILGNMRVFLHGSQQFRDTWTSVLLAAGCKMVTKIPNRFDYYCDVIVCENSKLPASVKHAATMLGIPMVSLEWLLQSLINGRQVAFDGHPKYDYRYKSA</sequence>
<dbReference type="InterPro" id="IPR047250">
    <property type="entry name" value="BRCT_p53bp1-like_rpt2"/>
</dbReference>
<keyword evidence="3" id="KW-0539">Nucleus</keyword>
<dbReference type="Pfam" id="PF16589">
    <property type="entry name" value="BRCT_2"/>
    <property type="match status" value="1"/>
</dbReference>
<feature type="compositionally biased region" description="Polar residues" evidence="4">
    <location>
        <begin position="643"/>
        <end position="652"/>
    </location>
</feature>
<feature type="compositionally biased region" description="Polar residues" evidence="4">
    <location>
        <begin position="913"/>
        <end position="923"/>
    </location>
</feature>
<feature type="compositionally biased region" description="Basic and acidic residues" evidence="4">
    <location>
        <begin position="1008"/>
        <end position="1017"/>
    </location>
</feature>
<protein>
    <recommendedName>
        <fullName evidence="5">BRCT domain-containing protein</fullName>
    </recommendedName>
</protein>
<feature type="region of interest" description="Disordered" evidence="4">
    <location>
        <begin position="1635"/>
        <end position="1794"/>
    </location>
</feature>
<reference evidence="6 7" key="1">
    <citation type="submission" date="2022-05" db="EMBL/GenBank/DDBJ databases">
        <authorList>
            <consortium name="Genoscope - CEA"/>
            <person name="William W."/>
        </authorList>
    </citation>
    <scope>NUCLEOTIDE SEQUENCE [LARGE SCALE GENOMIC DNA]</scope>
</reference>
<feature type="compositionally biased region" description="Basic residues" evidence="4">
    <location>
        <begin position="1704"/>
        <end position="1722"/>
    </location>
</feature>
<name>A0ABN8PJB2_9CNID</name>
<feature type="compositionally biased region" description="Basic and acidic residues" evidence="4">
    <location>
        <begin position="460"/>
        <end position="470"/>
    </location>
</feature>
<feature type="region of interest" description="Disordered" evidence="4">
    <location>
        <begin position="53"/>
        <end position="750"/>
    </location>
</feature>
<feature type="compositionally biased region" description="Basic residues" evidence="4">
    <location>
        <begin position="1213"/>
        <end position="1222"/>
    </location>
</feature>
<feature type="compositionally biased region" description="Basic and acidic residues" evidence="4">
    <location>
        <begin position="583"/>
        <end position="616"/>
    </location>
</feature>
<evidence type="ECO:0000256" key="1">
    <source>
        <dbReference type="ARBA" id="ARBA00004123"/>
    </source>
</evidence>
<feature type="compositionally biased region" description="Polar residues" evidence="4">
    <location>
        <begin position="1487"/>
        <end position="1497"/>
    </location>
</feature>
<dbReference type="CDD" id="cd17724">
    <property type="entry name" value="BRCT_p53bp1_rpt2"/>
    <property type="match status" value="1"/>
</dbReference>
<dbReference type="Pfam" id="PF18428">
    <property type="entry name" value="BRCT_3"/>
    <property type="match status" value="1"/>
</dbReference>
<dbReference type="CDD" id="cd20383">
    <property type="entry name" value="Tudor_53BP1"/>
    <property type="match status" value="1"/>
</dbReference>
<feature type="compositionally biased region" description="Acidic residues" evidence="4">
    <location>
        <begin position="1377"/>
        <end position="1386"/>
    </location>
</feature>
<dbReference type="SMART" id="SM00333">
    <property type="entry name" value="TUDOR"/>
    <property type="match status" value="1"/>
</dbReference>
<feature type="domain" description="BRCT" evidence="5">
    <location>
        <begin position="1795"/>
        <end position="1905"/>
    </location>
</feature>
<feature type="compositionally biased region" description="Low complexity" evidence="4">
    <location>
        <begin position="505"/>
        <end position="523"/>
    </location>
</feature>
<organism evidence="6 7">
    <name type="scientific">Porites evermanni</name>
    <dbReference type="NCBI Taxonomy" id="104178"/>
    <lineage>
        <taxon>Eukaryota</taxon>
        <taxon>Metazoa</taxon>
        <taxon>Cnidaria</taxon>
        <taxon>Anthozoa</taxon>
        <taxon>Hexacorallia</taxon>
        <taxon>Scleractinia</taxon>
        <taxon>Fungiina</taxon>
        <taxon>Poritidae</taxon>
        <taxon>Porites</taxon>
    </lineage>
</organism>
<dbReference type="Gene3D" id="3.40.50.10190">
    <property type="entry name" value="BRCT domain"/>
    <property type="match status" value="2"/>
</dbReference>
<dbReference type="PROSITE" id="PS50172">
    <property type="entry name" value="BRCT"/>
    <property type="match status" value="2"/>
</dbReference>
<feature type="compositionally biased region" description="Basic and acidic residues" evidence="4">
    <location>
        <begin position="837"/>
        <end position="848"/>
    </location>
</feature>
<feature type="domain" description="BRCT" evidence="5">
    <location>
        <begin position="1922"/>
        <end position="2015"/>
    </location>
</feature>
<feature type="compositionally biased region" description="Low complexity" evidence="4">
    <location>
        <begin position="260"/>
        <end position="296"/>
    </location>
</feature>
<feature type="compositionally biased region" description="Basic and acidic residues" evidence="4">
    <location>
        <begin position="633"/>
        <end position="642"/>
    </location>
</feature>
<feature type="compositionally biased region" description="Low complexity" evidence="4">
    <location>
        <begin position="553"/>
        <end position="565"/>
    </location>
</feature>
<feature type="region of interest" description="Disordered" evidence="4">
    <location>
        <begin position="940"/>
        <end position="1327"/>
    </location>
</feature>
<dbReference type="PANTHER" id="PTHR15321:SF3">
    <property type="entry name" value="TP53-BINDING PROTEIN 1"/>
    <property type="match status" value="1"/>
</dbReference>